<keyword evidence="7" id="KW-0146">Chitin degradation</keyword>
<organism evidence="13 14">
    <name type="scientific">Aspergillus tubingensis (strain CBS 134.48)</name>
    <dbReference type="NCBI Taxonomy" id="767770"/>
    <lineage>
        <taxon>Eukaryota</taxon>
        <taxon>Fungi</taxon>
        <taxon>Dikarya</taxon>
        <taxon>Ascomycota</taxon>
        <taxon>Pezizomycotina</taxon>
        <taxon>Eurotiomycetes</taxon>
        <taxon>Eurotiomycetidae</taxon>
        <taxon>Eurotiales</taxon>
        <taxon>Aspergillaceae</taxon>
        <taxon>Aspergillus</taxon>
        <taxon>Aspergillus subgen. Circumdati</taxon>
    </lineage>
</organism>
<dbReference type="InterPro" id="IPR029070">
    <property type="entry name" value="Chitinase_insertion_sf"/>
</dbReference>
<dbReference type="InterPro" id="IPR050314">
    <property type="entry name" value="Glycosyl_Hydrlase_18"/>
</dbReference>
<reference evidence="14" key="1">
    <citation type="journal article" date="2017" name="Genome Biol.">
        <title>Comparative genomics reveals high biological diversity and specific adaptations in the industrially and medically important fungal genus Aspergillus.</title>
        <authorList>
            <person name="de Vries R.P."/>
            <person name="Riley R."/>
            <person name="Wiebenga A."/>
            <person name="Aguilar-Osorio G."/>
            <person name="Amillis S."/>
            <person name="Uchima C.A."/>
            <person name="Anderluh G."/>
            <person name="Asadollahi M."/>
            <person name="Askin M."/>
            <person name="Barry K."/>
            <person name="Battaglia E."/>
            <person name="Bayram O."/>
            <person name="Benocci T."/>
            <person name="Braus-Stromeyer S.A."/>
            <person name="Caldana C."/>
            <person name="Canovas D."/>
            <person name="Cerqueira G.C."/>
            <person name="Chen F."/>
            <person name="Chen W."/>
            <person name="Choi C."/>
            <person name="Clum A."/>
            <person name="Dos Santos R.A."/>
            <person name="Damasio A.R."/>
            <person name="Diallinas G."/>
            <person name="Emri T."/>
            <person name="Fekete E."/>
            <person name="Flipphi M."/>
            <person name="Freyberg S."/>
            <person name="Gallo A."/>
            <person name="Gournas C."/>
            <person name="Habgood R."/>
            <person name="Hainaut M."/>
            <person name="Harispe M.L."/>
            <person name="Henrissat B."/>
            <person name="Hilden K.S."/>
            <person name="Hope R."/>
            <person name="Hossain A."/>
            <person name="Karabika E."/>
            <person name="Karaffa L."/>
            <person name="Karanyi Z."/>
            <person name="Krasevec N."/>
            <person name="Kuo A."/>
            <person name="Kusch H."/>
            <person name="LaButti K."/>
            <person name="Lagendijk E.L."/>
            <person name="Lapidus A."/>
            <person name="Levasseur A."/>
            <person name="Lindquist E."/>
            <person name="Lipzen A."/>
            <person name="Logrieco A.F."/>
            <person name="MacCabe A."/>
            <person name="Maekelae M.R."/>
            <person name="Malavazi I."/>
            <person name="Melin P."/>
            <person name="Meyer V."/>
            <person name="Mielnichuk N."/>
            <person name="Miskei M."/>
            <person name="Molnar A.P."/>
            <person name="Mule G."/>
            <person name="Ngan C.Y."/>
            <person name="Orejas M."/>
            <person name="Orosz E."/>
            <person name="Ouedraogo J.P."/>
            <person name="Overkamp K.M."/>
            <person name="Park H.-S."/>
            <person name="Perrone G."/>
            <person name="Piumi F."/>
            <person name="Punt P.J."/>
            <person name="Ram A.F."/>
            <person name="Ramon A."/>
            <person name="Rauscher S."/>
            <person name="Record E."/>
            <person name="Riano-Pachon D.M."/>
            <person name="Robert V."/>
            <person name="Roehrig J."/>
            <person name="Ruller R."/>
            <person name="Salamov A."/>
            <person name="Salih N.S."/>
            <person name="Samson R.A."/>
            <person name="Sandor E."/>
            <person name="Sanguinetti M."/>
            <person name="Schuetze T."/>
            <person name="Sepcic K."/>
            <person name="Shelest E."/>
            <person name="Sherlock G."/>
            <person name="Sophianopoulou V."/>
            <person name="Squina F.M."/>
            <person name="Sun H."/>
            <person name="Susca A."/>
            <person name="Todd R.B."/>
            <person name="Tsang A."/>
            <person name="Unkles S.E."/>
            <person name="van de Wiele N."/>
            <person name="van Rossen-Uffink D."/>
            <person name="Oliveira J.V."/>
            <person name="Vesth T.C."/>
            <person name="Visser J."/>
            <person name="Yu J.-H."/>
            <person name="Zhou M."/>
            <person name="Andersen M.R."/>
            <person name="Archer D.B."/>
            <person name="Baker S.E."/>
            <person name="Benoit I."/>
            <person name="Brakhage A.A."/>
            <person name="Braus G.H."/>
            <person name="Fischer R."/>
            <person name="Frisvad J.C."/>
            <person name="Goldman G.H."/>
            <person name="Houbraken J."/>
            <person name="Oakley B."/>
            <person name="Pocsi I."/>
            <person name="Scazzocchio C."/>
            <person name="Seiboth B."/>
            <person name="vanKuyk P.A."/>
            <person name="Wortman J."/>
            <person name="Dyer P.S."/>
            <person name="Grigoriev I.V."/>
        </authorList>
    </citation>
    <scope>NUCLEOTIDE SEQUENCE [LARGE SCALE GENOMIC DNA]</scope>
    <source>
        <strain evidence="14">CBS 134.48</strain>
    </source>
</reference>
<keyword evidence="10" id="KW-0624">Polysaccharide degradation</keyword>
<evidence type="ECO:0000256" key="11">
    <source>
        <dbReference type="RuleBase" id="RU000489"/>
    </source>
</evidence>
<evidence type="ECO:0000313" key="13">
    <source>
        <dbReference type="EMBL" id="OJI81187.1"/>
    </source>
</evidence>
<dbReference type="PANTHER" id="PTHR11177">
    <property type="entry name" value="CHITINASE"/>
    <property type="match status" value="1"/>
</dbReference>
<dbReference type="CDD" id="cd06548">
    <property type="entry name" value="GH18_chitinase"/>
    <property type="match status" value="1"/>
</dbReference>
<keyword evidence="5" id="KW-0964">Secreted</keyword>
<dbReference type="Proteomes" id="UP000184304">
    <property type="component" value="Unassembled WGS sequence"/>
</dbReference>
<dbReference type="FunFam" id="3.10.50.10:FF:000005">
    <property type="entry name" value="Endochitinase B1"/>
    <property type="match status" value="1"/>
</dbReference>
<dbReference type="EC" id="3.2.1.14" evidence="4"/>
<keyword evidence="6 11" id="KW-0378">Hydrolase</keyword>
<evidence type="ECO:0000256" key="9">
    <source>
        <dbReference type="ARBA" id="ARBA00023295"/>
    </source>
</evidence>
<dbReference type="SUPFAM" id="SSF51445">
    <property type="entry name" value="(Trans)glycosidases"/>
    <property type="match status" value="1"/>
</dbReference>
<dbReference type="SUPFAM" id="SSF54556">
    <property type="entry name" value="Chitinase insertion domain"/>
    <property type="match status" value="1"/>
</dbReference>
<evidence type="ECO:0000256" key="7">
    <source>
        <dbReference type="ARBA" id="ARBA00023024"/>
    </source>
</evidence>
<comment type="similarity">
    <text evidence="3">Belongs to the glycosyl hydrolase 18 family. Chitinase class V subfamily.</text>
</comment>
<evidence type="ECO:0000256" key="6">
    <source>
        <dbReference type="ARBA" id="ARBA00022801"/>
    </source>
</evidence>
<accession>A0A1L9MVY5</accession>
<keyword evidence="9 11" id="KW-0326">Glycosidase</keyword>
<dbReference type="SMART" id="SM00636">
    <property type="entry name" value="Glyco_18"/>
    <property type="match status" value="1"/>
</dbReference>
<dbReference type="OMA" id="WMGNFTA"/>
<dbReference type="Gene3D" id="3.10.50.10">
    <property type="match status" value="1"/>
</dbReference>
<evidence type="ECO:0000256" key="1">
    <source>
        <dbReference type="ARBA" id="ARBA00000822"/>
    </source>
</evidence>
<dbReference type="GO" id="GO:0005576">
    <property type="term" value="C:extracellular region"/>
    <property type="evidence" value="ECO:0007669"/>
    <property type="project" value="UniProtKB-SubCell"/>
</dbReference>
<dbReference type="PROSITE" id="PS01095">
    <property type="entry name" value="GH18_1"/>
    <property type="match status" value="1"/>
</dbReference>
<dbReference type="Pfam" id="PF00704">
    <property type="entry name" value="Glyco_hydro_18"/>
    <property type="match status" value="1"/>
</dbReference>
<evidence type="ECO:0000256" key="2">
    <source>
        <dbReference type="ARBA" id="ARBA00004613"/>
    </source>
</evidence>
<dbReference type="VEuPathDB" id="FungiDB:ASPTUDRAFT_127989"/>
<sequence>MARPPPPWINVGRPGYKTVGYFTNWGVYGRNYQPQDIPAEYITHILYSFANIRPTGEVFLTDTYSDLEKHYPNDSWSEPGTNAYGCIKQLYLLKQQHRHLKTLLSIGGWTYSPNFAAPASTPRGRETFARSAVHLLADLGFDGIDIDWEYPADASQAKDFVILLKDVRRVLDEYSATHLGGKRLLLTIAAPCGPDNIRKLRIGDMDPYLDFWNLMCYDFSGSWDKNSGHMANVFHSGRGEITPFCADGAVTMYLNGGVRDPRKIIFGLPLYGRAFEGTDGPGGGFQGVGEGSWENGVWDYKDLPLKGSREVVDARLMASWCHDPVNRKMVSYDTPEVAAMKTDYVANRHLGGAMWWELSGDHHVSHERSLVRGTAERLGRLGGLDGTENTLYYPLSRFENLRRGCV</sequence>
<dbReference type="PROSITE" id="PS51910">
    <property type="entry name" value="GH18_2"/>
    <property type="match status" value="1"/>
</dbReference>
<comment type="subcellular location">
    <subcellularLocation>
        <location evidence="2">Secreted</location>
    </subcellularLocation>
</comment>
<dbReference type="OrthoDB" id="76388at2759"/>
<evidence type="ECO:0000256" key="3">
    <source>
        <dbReference type="ARBA" id="ARBA00008682"/>
    </source>
</evidence>
<dbReference type="GO" id="GO:0008843">
    <property type="term" value="F:endochitinase activity"/>
    <property type="evidence" value="ECO:0007669"/>
    <property type="project" value="UniProtKB-EC"/>
</dbReference>
<dbReference type="STRING" id="767770.A0A1L9MVY5"/>
<evidence type="ECO:0000256" key="5">
    <source>
        <dbReference type="ARBA" id="ARBA00022525"/>
    </source>
</evidence>
<dbReference type="EMBL" id="KV878206">
    <property type="protein sequence ID" value="OJI81187.1"/>
    <property type="molecule type" value="Genomic_DNA"/>
</dbReference>
<keyword evidence="14" id="KW-1185">Reference proteome</keyword>
<dbReference type="InterPro" id="IPR017853">
    <property type="entry name" value="GH"/>
</dbReference>
<dbReference type="InterPro" id="IPR011583">
    <property type="entry name" value="Chitinase_II/V-like_cat"/>
</dbReference>
<protein>
    <recommendedName>
        <fullName evidence="4">chitinase</fullName>
        <ecNumber evidence="4">3.2.1.14</ecNumber>
    </recommendedName>
</protein>
<evidence type="ECO:0000313" key="14">
    <source>
        <dbReference type="Proteomes" id="UP000184304"/>
    </source>
</evidence>
<feature type="domain" description="GH18" evidence="12">
    <location>
        <begin position="16"/>
        <end position="381"/>
    </location>
</feature>
<evidence type="ECO:0000256" key="10">
    <source>
        <dbReference type="ARBA" id="ARBA00023326"/>
    </source>
</evidence>
<evidence type="ECO:0000256" key="4">
    <source>
        <dbReference type="ARBA" id="ARBA00012729"/>
    </source>
</evidence>
<evidence type="ECO:0000256" key="8">
    <source>
        <dbReference type="ARBA" id="ARBA00023277"/>
    </source>
</evidence>
<keyword evidence="8" id="KW-0119">Carbohydrate metabolism</keyword>
<dbReference type="AlphaFoldDB" id="A0A1L9MVY5"/>
<dbReference type="FunFam" id="3.20.20.80:FF:000075">
    <property type="entry name" value="Sporulation-specific chitinase"/>
    <property type="match status" value="1"/>
</dbReference>
<dbReference type="Gene3D" id="3.20.20.80">
    <property type="entry name" value="Glycosidases"/>
    <property type="match status" value="1"/>
</dbReference>
<comment type="catalytic activity">
    <reaction evidence="1">
        <text>Random endo-hydrolysis of N-acetyl-beta-D-glucosaminide (1-&gt;4)-beta-linkages in chitin and chitodextrins.</text>
        <dbReference type="EC" id="3.2.1.14"/>
    </reaction>
</comment>
<name>A0A1L9MVY5_ASPTC</name>
<evidence type="ECO:0000259" key="12">
    <source>
        <dbReference type="PROSITE" id="PS51910"/>
    </source>
</evidence>
<proteinExistence type="inferred from homology"/>
<dbReference type="GO" id="GO:0008061">
    <property type="term" value="F:chitin binding"/>
    <property type="evidence" value="ECO:0007669"/>
    <property type="project" value="InterPro"/>
</dbReference>
<dbReference type="PANTHER" id="PTHR11177:SF317">
    <property type="entry name" value="CHITINASE 12-RELATED"/>
    <property type="match status" value="1"/>
</dbReference>
<dbReference type="InterPro" id="IPR001579">
    <property type="entry name" value="Glyco_hydro_18_chit_AS"/>
</dbReference>
<dbReference type="InterPro" id="IPR001223">
    <property type="entry name" value="Glyco_hydro18_cat"/>
</dbReference>
<dbReference type="GO" id="GO:0000272">
    <property type="term" value="P:polysaccharide catabolic process"/>
    <property type="evidence" value="ECO:0007669"/>
    <property type="project" value="UniProtKB-KW"/>
</dbReference>
<gene>
    <name evidence="13" type="ORF">ASPTUDRAFT_127989</name>
</gene>
<dbReference type="GO" id="GO:0006032">
    <property type="term" value="P:chitin catabolic process"/>
    <property type="evidence" value="ECO:0007669"/>
    <property type="project" value="UniProtKB-KW"/>
</dbReference>